<keyword evidence="9" id="KW-1185">Reference proteome</keyword>
<feature type="binding site" evidence="4">
    <location>
        <position position="91"/>
    </location>
    <ligand>
        <name>NADP(+)</name>
        <dbReference type="ChEBI" id="CHEBI:58349"/>
    </ligand>
</feature>
<dbReference type="InterPro" id="IPR011284">
    <property type="entry name" value="3oxo_ACP_reduc"/>
</dbReference>
<dbReference type="SUPFAM" id="SSF51735">
    <property type="entry name" value="NAD(P)-binding Rossmann-fold domains"/>
    <property type="match status" value="1"/>
</dbReference>
<evidence type="ECO:0000313" key="8">
    <source>
        <dbReference type="EMBL" id="RDI38085.1"/>
    </source>
</evidence>
<comment type="catalytic activity">
    <reaction evidence="5">
        <text>a (3R)-hydroxyacyl-[ACP] + NADP(+) = a 3-oxoacyl-[ACP] + NADPH + H(+)</text>
        <dbReference type="Rhea" id="RHEA:17397"/>
        <dbReference type="Rhea" id="RHEA-COMP:9916"/>
        <dbReference type="Rhea" id="RHEA-COMP:9945"/>
        <dbReference type="ChEBI" id="CHEBI:15378"/>
        <dbReference type="ChEBI" id="CHEBI:57783"/>
        <dbReference type="ChEBI" id="CHEBI:58349"/>
        <dbReference type="ChEBI" id="CHEBI:78776"/>
        <dbReference type="ChEBI" id="CHEBI:78827"/>
        <dbReference type="EC" id="1.1.1.100"/>
    </reaction>
</comment>
<dbReference type="FunFam" id="3.40.50.720:FF:000173">
    <property type="entry name" value="3-oxoacyl-[acyl-carrier protein] reductase"/>
    <property type="match status" value="1"/>
</dbReference>
<sequence>MFRLDGKTALVTGASGGIGAAIARTLHAQGARVVLSGTREAVLAAVASEIAPDGERVHVCPADLSDPKAADALVAAAEVAAGAPLDILVNNAGLTRDGLAIRMKDEDWNRVMEVDLAAPFRLCRAVLKGMLRRRAGRIVSIASIVGVTGNAGQANYAAAKAGMIGMTKSLAQEAGSRGVTVNVVAPGFIQTAMTDVLPEAQREKLLGGIPLGRMGKPEDIAASVAYLASDEAGWITGTTLNVNGGMAMP</sequence>
<evidence type="ECO:0000313" key="7">
    <source>
        <dbReference type="EMBL" id="MBB2186420.1"/>
    </source>
</evidence>
<dbReference type="Gene3D" id="3.40.50.720">
    <property type="entry name" value="NAD(P)-binding Rossmann-like Domain"/>
    <property type="match status" value="1"/>
</dbReference>
<dbReference type="UniPathway" id="UPA00094"/>
<dbReference type="InterPro" id="IPR057326">
    <property type="entry name" value="KR_dom"/>
</dbReference>
<dbReference type="GO" id="GO:0051287">
    <property type="term" value="F:NAD binding"/>
    <property type="evidence" value="ECO:0007669"/>
    <property type="project" value="UniProtKB-UniRule"/>
</dbReference>
<dbReference type="InterPro" id="IPR050259">
    <property type="entry name" value="SDR"/>
</dbReference>
<dbReference type="EMBL" id="JABEQI010000004">
    <property type="protein sequence ID" value="MBB2186420.1"/>
    <property type="molecule type" value="Genomic_DNA"/>
</dbReference>
<feature type="domain" description="Ketoreductase" evidence="6">
    <location>
        <begin position="7"/>
        <end position="192"/>
    </location>
</feature>
<dbReference type="NCBIfam" id="TIGR01830">
    <property type="entry name" value="3oxo_ACP_reduc"/>
    <property type="match status" value="1"/>
</dbReference>
<evidence type="ECO:0000259" key="6">
    <source>
        <dbReference type="SMART" id="SM00822"/>
    </source>
</evidence>
<gene>
    <name evidence="7" type="primary">fabG</name>
    <name evidence="8" type="ORF">C7453_10422</name>
    <name evidence="7" type="ORF">HLH32_08470</name>
</gene>
<feature type="binding site" evidence="4">
    <location>
        <begin position="156"/>
        <end position="160"/>
    </location>
    <ligand>
        <name>NADP(+)</name>
        <dbReference type="ChEBI" id="CHEBI:58349"/>
    </ligand>
</feature>
<dbReference type="PRINTS" id="PR00080">
    <property type="entry name" value="SDRFAMILY"/>
</dbReference>
<keyword evidence="5" id="KW-0276">Fatty acid metabolism</keyword>
<keyword evidence="5" id="KW-0275">Fatty acid biosynthesis</keyword>
<dbReference type="GO" id="GO:0006633">
    <property type="term" value="P:fatty acid biosynthetic process"/>
    <property type="evidence" value="ECO:0007669"/>
    <property type="project" value="UniProtKB-UniPathway"/>
</dbReference>
<keyword evidence="5" id="KW-0444">Lipid biosynthesis</keyword>
<dbReference type="OrthoDB" id="9804774at2"/>
<dbReference type="InterPro" id="IPR036291">
    <property type="entry name" value="NAD(P)-bd_dom_sf"/>
</dbReference>
<dbReference type="CDD" id="cd05333">
    <property type="entry name" value="BKR_SDR_c"/>
    <property type="match status" value="1"/>
</dbReference>
<keyword evidence="5" id="KW-0443">Lipid metabolism</keyword>
<dbReference type="AlphaFoldDB" id="A0A370G2W9"/>
<feature type="binding site" evidence="4">
    <location>
        <position position="38"/>
    </location>
    <ligand>
        <name>NADP(+)</name>
        <dbReference type="ChEBI" id="CHEBI:58349"/>
    </ligand>
</feature>
<dbReference type="Proteomes" id="UP000562982">
    <property type="component" value="Unassembled WGS sequence"/>
</dbReference>
<dbReference type="Proteomes" id="UP000254958">
    <property type="component" value="Unassembled WGS sequence"/>
</dbReference>
<evidence type="ECO:0000313" key="10">
    <source>
        <dbReference type="Proteomes" id="UP000562982"/>
    </source>
</evidence>
<dbReference type="GO" id="GO:0004316">
    <property type="term" value="F:3-oxoacyl-[acyl-carrier-protein] reductase (NADPH) activity"/>
    <property type="evidence" value="ECO:0007669"/>
    <property type="project" value="UniProtKB-UniRule"/>
</dbReference>
<feature type="active site" description="Proton acceptor" evidence="3">
    <location>
        <position position="156"/>
    </location>
</feature>
<dbReference type="PRINTS" id="PR00081">
    <property type="entry name" value="GDHRDH"/>
</dbReference>
<evidence type="ECO:0000256" key="3">
    <source>
        <dbReference type="PIRSR" id="PIRSR611284-1"/>
    </source>
</evidence>
<keyword evidence="4 5" id="KW-0521">NADP</keyword>
<keyword evidence="2 5" id="KW-0560">Oxidoreductase</keyword>
<comment type="function">
    <text evidence="5">Catalyzes the NADPH-dependent reduction of beta-ketoacyl-ACP substrates to beta-hydroxyacyl-ACP products, the first reductive step in the elongation cycle of fatty acid biosynthesis.</text>
</comment>
<evidence type="ECO:0000256" key="5">
    <source>
        <dbReference type="RuleBase" id="RU366074"/>
    </source>
</evidence>
<reference evidence="7 10" key="2">
    <citation type="submission" date="2020-04" db="EMBL/GenBank/DDBJ databases">
        <title>Description of novel Gluconacetobacter.</title>
        <authorList>
            <person name="Sombolestani A."/>
        </authorList>
    </citation>
    <scope>NUCLEOTIDE SEQUENCE [LARGE SCALE GENOMIC DNA]</scope>
    <source>
        <strain evidence="7 10">LMG 1382</strain>
    </source>
</reference>
<proteinExistence type="inferred from homology"/>
<dbReference type="EC" id="1.1.1.100" evidence="5"/>
<dbReference type="PANTHER" id="PTHR42879">
    <property type="entry name" value="3-OXOACYL-(ACYL-CARRIER-PROTEIN) REDUCTASE"/>
    <property type="match status" value="1"/>
</dbReference>
<evidence type="ECO:0000256" key="2">
    <source>
        <dbReference type="ARBA" id="ARBA00023002"/>
    </source>
</evidence>
<reference evidence="8 9" key="1">
    <citation type="submission" date="2018-07" db="EMBL/GenBank/DDBJ databases">
        <title>Genomic Encyclopedia of Type Strains, Phase IV (KMG-IV): sequencing the most valuable type-strain genomes for metagenomic binning, comparative biology and taxonomic classification.</title>
        <authorList>
            <person name="Goeker M."/>
        </authorList>
    </citation>
    <scope>NUCLEOTIDE SEQUENCE [LARGE SCALE GENOMIC DNA]</scope>
    <source>
        <strain evidence="8 9">DSM 5603</strain>
    </source>
</reference>
<dbReference type="SMART" id="SM00822">
    <property type="entry name" value="PKS_KR"/>
    <property type="match status" value="1"/>
</dbReference>
<comment type="similarity">
    <text evidence="1 5">Belongs to the short-chain dehydrogenases/reductases (SDR) family.</text>
</comment>
<dbReference type="Pfam" id="PF13561">
    <property type="entry name" value="adh_short_C2"/>
    <property type="match status" value="1"/>
</dbReference>
<dbReference type="PROSITE" id="PS00061">
    <property type="entry name" value="ADH_SHORT"/>
    <property type="match status" value="1"/>
</dbReference>
<organism evidence="8 9">
    <name type="scientific">Gluconacetobacter liquefaciens</name>
    <name type="common">Acetobacter liquefaciens</name>
    <dbReference type="NCBI Taxonomy" id="89584"/>
    <lineage>
        <taxon>Bacteria</taxon>
        <taxon>Pseudomonadati</taxon>
        <taxon>Pseudomonadota</taxon>
        <taxon>Alphaproteobacteria</taxon>
        <taxon>Acetobacterales</taxon>
        <taxon>Acetobacteraceae</taxon>
        <taxon>Gluconacetobacter</taxon>
    </lineage>
</organism>
<feature type="binding site" evidence="4">
    <location>
        <position position="189"/>
    </location>
    <ligand>
        <name>NADP(+)</name>
        <dbReference type="ChEBI" id="CHEBI:58349"/>
    </ligand>
</feature>
<evidence type="ECO:0000256" key="1">
    <source>
        <dbReference type="ARBA" id="ARBA00006484"/>
    </source>
</evidence>
<comment type="caution">
    <text evidence="8">The sequence shown here is derived from an EMBL/GenBank/DDBJ whole genome shotgun (WGS) entry which is preliminary data.</text>
</comment>
<dbReference type="EMBL" id="QQAW01000004">
    <property type="protein sequence ID" value="RDI38085.1"/>
    <property type="molecule type" value="Genomic_DNA"/>
</dbReference>
<dbReference type="PANTHER" id="PTHR42879:SF2">
    <property type="entry name" value="3-OXOACYL-[ACYL-CARRIER-PROTEIN] REDUCTASE FABG"/>
    <property type="match status" value="1"/>
</dbReference>
<evidence type="ECO:0000256" key="4">
    <source>
        <dbReference type="PIRSR" id="PIRSR611284-2"/>
    </source>
</evidence>
<accession>A0A370G2W9</accession>
<dbReference type="RefSeq" id="WP_114727346.1">
    <property type="nucleotide sequence ID" value="NZ_BJMI01000016.1"/>
</dbReference>
<protein>
    <recommendedName>
        <fullName evidence="5">3-oxoacyl-[acyl-carrier-protein] reductase</fullName>
        <ecNumber evidence="5">1.1.1.100</ecNumber>
    </recommendedName>
</protein>
<comment type="subunit">
    <text evidence="5">Homotetramer.</text>
</comment>
<dbReference type="InterPro" id="IPR002347">
    <property type="entry name" value="SDR_fam"/>
</dbReference>
<evidence type="ECO:0000313" key="9">
    <source>
        <dbReference type="Proteomes" id="UP000254958"/>
    </source>
</evidence>
<dbReference type="InterPro" id="IPR020904">
    <property type="entry name" value="Sc_DH/Rdtase_CS"/>
</dbReference>
<name>A0A370G2W9_GLULI</name>
<comment type="pathway">
    <text evidence="5">Lipid metabolism; fatty acid biosynthesis.</text>
</comment>
<dbReference type="NCBIfam" id="NF005559">
    <property type="entry name" value="PRK07231.1"/>
    <property type="match status" value="1"/>
</dbReference>
<dbReference type="NCBIfam" id="NF009466">
    <property type="entry name" value="PRK12826.1-2"/>
    <property type="match status" value="1"/>
</dbReference>